<name>A0A545T668_9GAMM</name>
<dbReference type="GO" id="GO:0016787">
    <property type="term" value="F:hydrolase activity"/>
    <property type="evidence" value="ECO:0007669"/>
    <property type="project" value="UniProtKB-KW"/>
</dbReference>
<dbReference type="InterPro" id="IPR029058">
    <property type="entry name" value="AB_hydrolase_fold"/>
</dbReference>
<evidence type="ECO:0000259" key="1">
    <source>
        <dbReference type="Pfam" id="PF01738"/>
    </source>
</evidence>
<dbReference type="PANTHER" id="PTHR46623">
    <property type="entry name" value="CARBOXYMETHYLENEBUTENOLIDASE-RELATED"/>
    <property type="match status" value="1"/>
</dbReference>
<protein>
    <submittedName>
        <fullName evidence="2">Dienelactone hydrolase family protein</fullName>
    </submittedName>
</protein>
<dbReference type="SUPFAM" id="SSF53474">
    <property type="entry name" value="alpha/beta-Hydrolases"/>
    <property type="match status" value="1"/>
</dbReference>
<comment type="caution">
    <text evidence="2">The sequence shown here is derived from an EMBL/GenBank/DDBJ whole genome shotgun (WGS) entry which is preliminary data.</text>
</comment>
<evidence type="ECO:0000313" key="3">
    <source>
        <dbReference type="Proteomes" id="UP000319732"/>
    </source>
</evidence>
<dbReference type="Gene3D" id="3.40.50.1820">
    <property type="entry name" value="alpha/beta hydrolase"/>
    <property type="match status" value="1"/>
</dbReference>
<dbReference type="InterPro" id="IPR051049">
    <property type="entry name" value="Dienelactone_hydrolase-like"/>
</dbReference>
<feature type="domain" description="Dienelactone hydrolase" evidence="1">
    <location>
        <begin position="21"/>
        <end position="221"/>
    </location>
</feature>
<dbReference type="Pfam" id="PF01738">
    <property type="entry name" value="DLH"/>
    <property type="match status" value="1"/>
</dbReference>
<dbReference type="PANTHER" id="PTHR46623:SF6">
    <property type="entry name" value="ALPHA_BETA-HYDROLASES SUPERFAMILY PROTEIN"/>
    <property type="match status" value="1"/>
</dbReference>
<dbReference type="EMBL" id="VHSG01000019">
    <property type="protein sequence ID" value="TQV72719.1"/>
    <property type="molecule type" value="Genomic_DNA"/>
</dbReference>
<proteinExistence type="predicted"/>
<accession>A0A545T668</accession>
<evidence type="ECO:0000313" key="2">
    <source>
        <dbReference type="EMBL" id="TQV72719.1"/>
    </source>
</evidence>
<reference evidence="2 3" key="1">
    <citation type="submission" date="2019-06" db="EMBL/GenBank/DDBJ databases">
        <title>Whole genome sequence for Cellvibrionaceae sp. R142.</title>
        <authorList>
            <person name="Wang G."/>
        </authorList>
    </citation>
    <scope>NUCLEOTIDE SEQUENCE [LARGE SCALE GENOMIC DNA]</scope>
    <source>
        <strain evidence="2 3">R142</strain>
    </source>
</reference>
<dbReference type="InterPro" id="IPR002925">
    <property type="entry name" value="Dienelactn_hydro"/>
</dbReference>
<dbReference type="OrthoDB" id="9787933at2"/>
<sequence>MRKRMSNPCTATIEARDGHQLQGYLAQPEGPAAAGLILLHEIFGITESMKKLAHEYASQGYRVIVPALFDRVAPNTVIPYEQPARGREIAEQCRLDHILMDIEAAARSVHDRPAAVIGFCWGGTYAYLAACDLDISGAVSYYGTRIHEHLHKKPKHPVQFHFGEQDALVPATVLQKIRNANPCQSFYLYHEAGHAFANAARNSFHAASAATAYNRTLDFLVRLFDKAASKPPTH</sequence>
<dbReference type="Proteomes" id="UP000319732">
    <property type="component" value="Unassembled WGS sequence"/>
</dbReference>
<keyword evidence="3" id="KW-1185">Reference proteome</keyword>
<organism evidence="2 3">
    <name type="scientific">Exilibacterium tricleocarpae</name>
    <dbReference type="NCBI Taxonomy" id="2591008"/>
    <lineage>
        <taxon>Bacteria</taxon>
        <taxon>Pseudomonadati</taxon>
        <taxon>Pseudomonadota</taxon>
        <taxon>Gammaproteobacteria</taxon>
        <taxon>Cellvibrionales</taxon>
        <taxon>Cellvibrionaceae</taxon>
        <taxon>Exilibacterium</taxon>
    </lineage>
</organism>
<gene>
    <name evidence="2" type="ORF">FKG94_18710</name>
</gene>
<dbReference type="AlphaFoldDB" id="A0A545T668"/>
<keyword evidence="2" id="KW-0378">Hydrolase</keyword>